<evidence type="ECO:0000256" key="1">
    <source>
        <dbReference type="ARBA" id="ARBA00022669"/>
    </source>
</evidence>
<feature type="domain" description="LysM" evidence="4">
    <location>
        <begin position="744"/>
        <end position="789"/>
    </location>
</feature>
<organism evidence="5 6">
    <name type="scientific">Mycena sanguinolenta</name>
    <dbReference type="NCBI Taxonomy" id="230812"/>
    <lineage>
        <taxon>Eukaryota</taxon>
        <taxon>Fungi</taxon>
        <taxon>Dikarya</taxon>
        <taxon>Basidiomycota</taxon>
        <taxon>Agaricomycotina</taxon>
        <taxon>Agaricomycetes</taxon>
        <taxon>Agaricomycetidae</taxon>
        <taxon>Agaricales</taxon>
        <taxon>Marasmiineae</taxon>
        <taxon>Mycenaceae</taxon>
        <taxon>Mycena</taxon>
    </lineage>
</organism>
<keyword evidence="2" id="KW-0843">Virulence</keyword>
<feature type="domain" description="LysM" evidence="4">
    <location>
        <begin position="813"/>
        <end position="859"/>
    </location>
</feature>
<dbReference type="OrthoDB" id="5985073at2759"/>
<sequence>MRLLGWVTLAVAGGLVSGGTTGSFRQKLDAQTDASNKAFHEALLKQLAESRLSTTATQPEATAPILDDLNVLASTSNSSTTSTAQSDDSTVGFAIYTGNTLPANPTPPTACATALMATIECNSTIPLMGISSALFDDADLNLVCTSTCASSLASYRANVVSACAGYTMILDTSTNTSYAPTLAVDSISGPYTVQCLKDTTTGDYCEDVIAGYNATDGISSLPQSELCSYCVLATMNATLLNSVLYTPAMETFYDSIATTCGIPQFNPSLVTSPIVSPGTSAGVNSTSPVSAQCAQLGQNVTVSAASTCAAIAAQYSVSFYDVYSSNSLPQAGCNVAAGSTLCLPQACTTYTVATNDTCLSIATAANITTVQLQVYNPNLGSTCQFLSTQVGNLICVGPHGGFPDVSATTAAIAPSGTATTLAPVPNPTADGSTAACGEWAVAVAGDFCSTFALRYSVTLDDLYTMNPEINANCTNLLAGYYYCVEPYPPFTTVTTTAIATTGTNYSTISFFTYSLPPASTSSVIETLTPAGVPAPTNVAPGTRTAACGYYYDIETGDTLESIANLTDMAETDLISWNSELSTAVPAVGEAICVIFPTGNYTLSPATPPENVSPFATTDCADYHTAVANDTCDTISAAQDISSAQFLALNPGLTCAGLLAGVAYCDFPLTPVAAGPPSNLAAGSLSNCTTYYTIASGDTCTSVDQKYNIALSDLIRWNTALTSACTTIQLNEAYCVAGGGDACPSVYTVANGDSCGTIETKFGITLDDILAWNSWLTSSCALQIGQNVCVNGTAATSTGPPANIAAGTLTNCTTYYTIASGDTCTSIDEKYDIALSDLLRWNTALTSACTTIELNEAYCVAGGGDACSQIYTVASGNSCGSIESQFGVTLNDLLAWNPWLTSSCALQIGQNVCVSGAPSTGSTGPPANIASGTLTNCTTYYTVASGDTCTAIDEKYDISLTDLLRWNTALTSACTTIQLNEAYCVAGGGNVCTKVYTVASGDSCGAIETKFGITLDQILAWNPWLTSSCAIEIGQNLCVI</sequence>
<dbReference type="Proteomes" id="UP000623467">
    <property type="component" value="Unassembled WGS sequence"/>
</dbReference>
<dbReference type="Pfam" id="PF01476">
    <property type="entry name" value="LysM"/>
    <property type="match status" value="11"/>
</dbReference>
<gene>
    <name evidence="5" type="ORF">MSAN_01952700</name>
</gene>
<feature type="signal peptide" evidence="3">
    <location>
        <begin position="1"/>
        <end position="18"/>
    </location>
</feature>
<dbReference type="EMBL" id="JACAZH010000022">
    <property type="protein sequence ID" value="KAF7343722.1"/>
    <property type="molecule type" value="Genomic_DNA"/>
</dbReference>
<dbReference type="PANTHER" id="PTHR34997">
    <property type="entry name" value="AM15"/>
    <property type="match status" value="1"/>
</dbReference>
<dbReference type="InterPro" id="IPR052210">
    <property type="entry name" value="LysM1-like"/>
</dbReference>
<evidence type="ECO:0000256" key="3">
    <source>
        <dbReference type="SAM" id="SignalP"/>
    </source>
</evidence>
<dbReference type="Gene3D" id="3.10.350.10">
    <property type="entry name" value="LysM domain"/>
    <property type="match status" value="10"/>
</dbReference>
<keyword evidence="1" id="KW-0147">Chitin-binding</keyword>
<reference evidence="5" key="1">
    <citation type="submission" date="2020-05" db="EMBL/GenBank/DDBJ databases">
        <title>Mycena genomes resolve the evolution of fungal bioluminescence.</title>
        <authorList>
            <person name="Tsai I.J."/>
        </authorList>
    </citation>
    <scope>NUCLEOTIDE SEQUENCE</scope>
    <source>
        <strain evidence="5">160909Yilan</strain>
    </source>
</reference>
<dbReference type="GO" id="GO:0008061">
    <property type="term" value="F:chitin binding"/>
    <property type="evidence" value="ECO:0007669"/>
    <property type="project" value="UniProtKB-KW"/>
</dbReference>
<evidence type="ECO:0000256" key="2">
    <source>
        <dbReference type="ARBA" id="ARBA00023026"/>
    </source>
</evidence>
<evidence type="ECO:0000313" key="5">
    <source>
        <dbReference type="EMBL" id="KAF7343722.1"/>
    </source>
</evidence>
<name>A0A8H7CPQ8_9AGAR</name>
<dbReference type="SMART" id="SM00257">
    <property type="entry name" value="LysM"/>
    <property type="match status" value="10"/>
</dbReference>
<feature type="domain" description="LysM" evidence="4">
    <location>
        <begin position="868"/>
        <end position="913"/>
    </location>
</feature>
<feature type="domain" description="LysM" evidence="4">
    <location>
        <begin position="689"/>
        <end position="735"/>
    </location>
</feature>
<accession>A0A8H7CPQ8</accession>
<dbReference type="PANTHER" id="PTHR34997:SF1">
    <property type="entry name" value="PEPTIDOGLYCAN-BINDING LYSIN DOMAIN"/>
    <property type="match status" value="1"/>
</dbReference>
<proteinExistence type="predicted"/>
<dbReference type="CDD" id="cd00118">
    <property type="entry name" value="LysM"/>
    <property type="match status" value="10"/>
</dbReference>
<keyword evidence="6" id="KW-1185">Reference proteome</keyword>
<dbReference type="InterPro" id="IPR018392">
    <property type="entry name" value="LysM"/>
</dbReference>
<feature type="domain" description="LysM" evidence="4">
    <location>
        <begin position="621"/>
        <end position="665"/>
    </location>
</feature>
<comment type="caution">
    <text evidence="5">The sequence shown here is derived from an EMBL/GenBank/DDBJ whole genome shotgun (WGS) entry which is preliminary data.</text>
</comment>
<feature type="domain" description="LysM" evidence="4">
    <location>
        <begin position="438"/>
        <end position="484"/>
    </location>
</feature>
<dbReference type="AlphaFoldDB" id="A0A8H7CPQ8"/>
<feature type="domain" description="LysM" evidence="4">
    <location>
        <begin position="993"/>
        <end position="1038"/>
    </location>
</feature>
<feature type="domain" description="LysM" evidence="4">
    <location>
        <begin position="938"/>
        <end position="984"/>
    </location>
</feature>
<evidence type="ECO:0000313" key="6">
    <source>
        <dbReference type="Proteomes" id="UP000623467"/>
    </source>
</evidence>
<protein>
    <recommendedName>
        <fullName evidence="4">LysM domain-containing protein</fullName>
    </recommendedName>
</protein>
<evidence type="ECO:0000259" key="4">
    <source>
        <dbReference type="PROSITE" id="PS51782"/>
    </source>
</evidence>
<dbReference type="InterPro" id="IPR036779">
    <property type="entry name" value="LysM_dom_sf"/>
</dbReference>
<dbReference type="SUPFAM" id="SSF54106">
    <property type="entry name" value="LysM domain"/>
    <property type="match status" value="6"/>
</dbReference>
<feature type="chain" id="PRO_5034485714" description="LysM domain-containing protein" evidence="3">
    <location>
        <begin position="19"/>
        <end position="1039"/>
    </location>
</feature>
<dbReference type="PROSITE" id="PS51782">
    <property type="entry name" value="LYSM"/>
    <property type="match status" value="11"/>
</dbReference>
<keyword evidence="3" id="KW-0732">Signal</keyword>
<feature type="domain" description="LysM" evidence="4">
    <location>
        <begin position="549"/>
        <end position="593"/>
    </location>
</feature>
<feature type="domain" description="LysM" evidence="4">
    <location>
        <begin position="298"/>
        <end position="343"/>
    </location>
</feature>
<feature type="domain" description="LysM" evidence="4">
    <location>
        <begin position="348"/>
        <end position="396"/>
    </location>
</feature>